<keyword evidence="6 11" id="KW-0566">Pantothenate biosynthesis</keyword>
<keyword evidence="7 11" id="KW-0521">NADP</keyword>
<dbReference type="GO" id="GO:0008677">
    <property type="term" value="F:2-dehydropantoate 2-reductase activity"/>
    <property type="evidence" value="ECO:0007669"/>
    <property type="project" value="UniProtKB-EC"/>
</dbReference>
<dbReference type="FunFam" id="1.10.1040.10:FF:000017">
    <property type="entry name" value="2-dehydropantoate 2-reductase"/>
    <property type="match status" value="1"/>
</dbReference>
<comment type="catalytic activity">
    <reaction evidence="10 11">
        <text>(R)-pantoate + NADP(+) = 2-dehydropantoate + NADPH + H(+)</text>
        <dbReference type="Rhea" id="RHEA:16233"/>
        <dbReference type="ChEBI" id="CHEBI:11561"/>
        <dbReference type="ChEBI" id="CHEBI:15378"/>
        <dbReference type="ChEBI" id="CHEBI:15980"/>
        <dbReference type="ChEBI" id="CHEBI:57783"/>
        <dbReference type="ChEBI" id="CHEBI:58349"/>
        <dbReference type="EC" id="1.1.1.169"/>
    </reaction>
</comment>
<evidence type="ECO:0000313" key="15">
    <source>
        <dbReference type="Proteomes" id="UP000249185"/>
    </source>
</evidence>
<feature type="domain" description="Ketopantoate reductase C-terminal" evidence="13">
    <location>
        <begin position="177"/>
        <end position="295"/>
    </location>
</feature>
<evidence type="ECO:0000256" key="1">
    <source>
        <dbReference type="ARBA" id="ARBA00002919"/>
    </source>
</evidence>
<feature type="domain" description="Ketopantoate reductase N-terminal" evidence="12">
    <location>
        <begin position="3"/>
        <end position="149"/>
    </location>
</feature>
<evidence type="ECO:0000256" key="10">
    <source>
        <dbReference type="ARBA" id="ARBA00048793"/>
    </source>
</evidence>
<dbReference type="Pfam" id="PF02558">
    <property type="entry name" value="ApbA"/>
    <property type="match status" value="1"/>
</dbReference>
<evidence type="ECO:0000256" key="3">
    <source>
        <dbReference type="ARBA" id="ARBA00007870"/>
    </source>
</evidence>
<comment type="caution">
    <text evidence="14">The sequence shown here is derived from an EMBL/GenBank/DDBJ whole genome shotgun (WGS) entry which is preliminary data.</text>
</comment>
<dbReference type="Proteomes" id="UP000249185">
    <property type="component" value="Unassembled WGS sequence"/>
</dbReference>
<protein>
    <recommendedName>
        <fullName evidence="5 11">2-dehydropantoate 2-reductase</fullName>
        <ecNumber evidence="4 11">1.1.1.169</ecNumber>
    </recommendedName>
    <alternativeName>
        <fullName evidence="9 11">Ketopantoate reductase</fullName>
    </alternativeName>
</protein>
<evidence type="ECO:0000256" key="7">
    <source>
        <dbReference type="ARBA" id="ARBA00022857"/>
    </source>
</evidence>
<sequence length="311" mass="32001">MKILIVGAGGTGGYFGGRLAEAGADVTFLVRPARAAVLAETGLMIRSRHGDATLPCRTVTAAKPGTGYDLVLLGVKSYALGQAIADVAPAIGPGTLILPMVNGMGHLAALDRAFGAEKVLGGVCLISSTLGPRGEILHLNDVHKLILGPRDPGQADACARIGAIFARANFDHALSRDVLQDMWEKWIGLATLAAITCLMRGSIGQICRAGGADLIVALHAECGAIAEGQGHPARPSFIAANRAFLTDPGSDMTASMFRDLAAGGPTEAEHVVGDLAALRPEGLATPILDAALCHLRVYERARALAGNPVLA</sequence>
<keyword evidence="8 11" id="KW-0560">Oxidoreductase</keyword>
<dbReference type="SUPFAM" id="SSF51735">
    <property type="entry name" value="NAD(P)-binding Rossmann-fold domains"/>
    <property type="match status" value="1"/>
</dbReference>
<dbReference type="Pfam" id="PF08546">
    <property type="entry name" value="ApbA_C"/>
    <property type="match status" value="1"/>
</dbReference>
<dbReference type="InterPro" id="IPR051402">
    <property type="entry name" value="KPR-Related"/>
</dbReference>
<evidence type="ECO:0000256" key="2">
    <source>
        <dbReference type="ARBA" id="ARBA00004994"/>
    </source>
</evidence>
<evidence type="ECO:0000313" key="14">
    <source>
        <dbReference type="EMBL" id="PZQ47603.1"/>
    </source>
</evidence>
<dbReference type="InterPro" id="IPR013332">
    <property type="entry name" value="KPR_N"/>
</dbReference>
<proteinExistence type="inferred from homology"/>
<dbReference type="FunFam" id="3.40.50.720:FF:000307">
    <property type="entry name" value="2-dehydropantoate 2-reductase"/>
    <property type="match status" value="1"/>
</dbReference>
<dbReference type="InterPro" id="IPR008927">
    <property type="entry name" value="6-PGluconate_DH-like_C_sf"/>
</dbReference>
<gene>
    <name evidence="14" type="ORF">DI556_17330</name>
</gene>
<dbReference type="Gene3D" id="1.10.1040.10">
    <property type="entry name" value="N-(1-d-carboxylethyl)-l-norvaline Dehydrogenase, domain 2"/>
    <property type="match status" value="1"/>
</dbReference>
<evidence type="ECO:0000256" key="4">
    <source>
        <dbReference type="ARBA" id="ARBA00013014"/>
    </source>
</evidence>
<dbReference type="InterPro" id="IPR003710">
    <property type="entry name" value="ApbA"/>
</dbReference>
<dbReference type="Gene3D" id="3.40.50.720">
    <property type="entry name" value="NAD(P)-binding Rossmann-like Domain"/>
    <property type="match status" value="1"/>
</dbReference>
<dbReference type="PANTHER" id="PTHR21708">
    <property type="entry name" value="PROBABLE 2-DEHYDROPANTOATE 2-REDUCTASE"/>
    <property type="match status" value="1"/>
</dbReference>
<dbReference type="InterPro" id="IPR013328">
    <property type="entry name" value="6PGD_dom2"/>
</dbReference>
<dbReference type="EMBL" id="QFPW01000016">
    <property type="protein sequence ID" value="PZQ47603.1"/>
    <property type="molecule type" value="Genomic_DNA"/>
</dbReference>
<organism evidence="14 15">
    <name type="scientific">Rhodovulum sulfidophilum</name>
    <name type="common">Rhodobacter sulfidophilus</name>
    <dbReference type="NCBI Taxonomy" id="35806"/>
    <lineage>
        <taxon>Bacteria</taxon>
        <taxon>Pseudomonadati</taxon>
        <taxon>Pseudomonadota</taxon>
        <taxon>Alphaproteobacteria</taxon>
        <taxon>Rhodobacterales</taxon>
        <taxon>Paracoccaceae</taxon>
        <taxon>Rhodovulum</taxon>
    </lineage>
</organism>
<evidence type="ECO:0000256" key="5">
    <source>
        <dbReference type="ARBA" id="ARBA00019465"/>
    </source>
</evidence>
<comment type="pathway">
    <text evidence="2 11">Cofactor biosynthesis; (R)-pantothenate biosynthesis; (R)-pantoate from 3-methyl-2-oxobutanoate: step 2/2.</text>
</comment>
<dbReference type="InterPro" id="IPR013752">
    <property type="entry name" value="KPA_reductase"/>
</dbReference>
<reference evidence="14 15" key="1">
    <citation type="submission" date="2017-08" db="EMBL/GenBank/DDBJ databases">
        <title>Infants hospitalized years apart are colonized by the same room-sourced microbial strains.</title>
        <authorList>
            <person name="Brooks B."/>
            <person name="Olm M.R."/>
            <person name="Firek B.A."/>
            <person name="Baker R."/>
            <person name="Thomas B.C."/>
            <person name="Morowitz M.J."/>
            <person name="Banfield J.F."/>
        </authorList>
    </citation>
    <scope>NUCLEOTIDE SEQUENCE [LARGE SCALE GENOMIC DNA]</scope>
    <source>
        <strain evidence="14">S2_005_002_R2_34</strain>
    </source>
</reference>
<dbReference type="SUPFAM" id="SSF48179">
    <property type="entry name" value="6-phosphogluconate dehydrogenase C-terminal domain-like"/>
    <property type="match status" value="1"/>
</dbReference>
<dbReference type="GO" id="GO:0015940">
    <property type="term" value="P:pantothenate biosynthetic process"/>
    <property type="evidence" value="ECO:0007669"/>
    <property type="project" value="UniProtKB-UniPathway"/>
</dbReference>
<dbReference type="GO" id="GO:0005737">
    <property type="term" value="C:cytoplasm"/>
    <property type="evidence" value="ECO:0007669"/>
    <property type="project" value="TreeGrafter"/>
</dbReference>
<dbReference type="PANTHER" id="PTHR21708:SF26">
    <property type="entry name" value="2-DEHYDROPANTOATE 2-REDUCTASE"/>
    <property type="match status" value="1"/>
</dbReference>
<evidence type="ECO:0000256" key="8">
    <source>
        <dbReference type="ARBA" id="ARBA00023002"/>
    </source>
</evidence>
<dbReference type="EC" id="1.1.1.169" evidence="4 11"/>
<comment type="similarity">
    <text evidence="3 11">Belongs to the ketopantoate reductase family.</text>
</comment>
<comment type="function">
    <text evidence="1 11">Catalyzes the NADPH-dependent reduction of ketopantoate into pantoic acid.</text>
</comment>
<evidence type="ECO:0000256" key="6">
    <source>
        <dbReference type="ARBA" id="ARBA00022655"/>
    </source>
</evidence>
<dbReference type="InterPro" id="IPR036291">
    <property type="entry name" value="NAD(P)-bd_dom_sf"/>
</dbReference>
<evidence type="ECO:0000256" key="9">
    <source>
        <dbReference type="ARBA" id="ARBA00032024"/>
    </source>
</evidence>
<evidence type="ECO:0000259" key="13">
    <source>
        <dbReference type="Pfam" id="PF08546"/>
    </source>
</evidence>
<dbReference type="UniPathway" id="UPA00028">
    <property type="reaction ID" value="UER00004"/>
</dbReference>
<accession>A0A2W5PYP1</accession>
<evidence type="ECO:0000256" key="11">
    <source>
        <dbReference type="RuleBase" id="RU362068"/>
    </source>
</evidence>
<evidence type="ECO:0000259" key="12">
    <source>
        <dbReference type="Pfam" id="PF02558"/>
    </source>
</evidence>
<dbReference type="NCBIfam" id="TIGR00745">
    <property type="entry name" value="apbA_panE"/>
    <property type="match status" value="1"/>
</dbReference>
<dbReference type="AlphaFoldDB" id="A0A2W5PYP1"/>
<name>A0A2W5PYP1_RHOSU</name>